<keyword evidence="1" id="KW-0812">Transmembrane</keyword>
<evidence type="ECO:0000313" key="2">
    <source>
        <dbReference type="EMBL" id="JAI00542.1"/>
    </source>
</evidence>
<reference evidence="2" key="1">
    <citation type="submission" date="2014-11" db="EMBL/GenBank/DDBJ databases">
        <authorList>
            <person name="Amaro Gonzalez C."/>
        </authorList>
    </citation>
    <scope>NUCLEOTIDE SEQUENCE</scope>
</reference>
<accession>A0A0E9XDK6</accession>
<keyword evidence="1" id="KW-0472">Membrane</keyword>
<feature type="transmembrane region" description="Helical" evidence="1">
    <location>
        <begin position="9"/>
        <end position="26"/>
    </location>
</feature>
<dbReference type="EMBL" id="GBXM01008036">
    <property type="protein sequence ID" value="JAI00542.1"/>
    <property type="molecule type" value="Transcribed_RNA"/>
</dbReference>
<name>A0A0E9XDK6_ANGAN</name>
<organism evidence="2">
    <name type="scientific">Anguilla anguilla</name>
    <name type="common">European freshwater eel</name>
    <name type="synonym">Muraena anguilla</name>
    <dbReference type="NCBI Taxonomy" id="7936"/>
    <lineage>
        <taxon>Eukaryota</taxon>
        <taxon>Metazoa</taxon>
        <taxon>Chordata</taxon>
        <taxon>Craniata</taxon>
        <taxon>Vertebrata</taxon>
        <taxon>Euteleostomi</taxon>
        <taxon>Actinopterygii</taxon>
        <taxon>Neopterygii</taxon>
        <taxon>Teleostei</taxon>
        <taxon>Anguilliformes</taxon>
        <taxon>Anguillidae</taxon>
        <taxon>Anguilla</taxon>
    </lineage>
</organism>
<protein>
    <submittedName>
        <fullName evidence="2">Uncharacterized protein</fullName>
    </submittedName>
</protein>
<sequence length="112" mass="13203">MFTKRNDTRFFKVCFYFILFHFILFFCRYKHFPEEIKTSGSQRPIAGLFYSSLRTSVSLNAPKSTNRYETERRLEGYETVSCAVPFSKHWVNNLEGMYSSAPKTPQRGKGNY</sequence>
<proteinExistence type="predicted"/>
<keyword evidence="1" id="KW-1133">Transmembrane helix</keyword>
<reference evidence="2" key="2">
    <citation type="journal article" date="2015" name="Fish Shellfish Immunol.">
        <title>Early steps in the European eel (Anguilla anguilla)-Vibrio vulnificus interaction in the gills: Role of the RtxA13 toxin.</title>
        <authorList>
            <person name="Callol A."/>
            <person name="Pajuelo D."/>
            <person name="Ebbesson L."/>
            <person name="Teles M."/>
            <person name="MacKenzie S."/>
            <person name="Amaro C."/>
        </authorList>
    </citation>
    <scope>NUCLEOTIDE SEQUENCE</scope>
</reference>
<dbReference type="AlphaFoldDB" id="A0A0E9XDK6"/>
<evidence type="ECO:0000256" key="1">
    <source>
        <dbReference type="SAM" id="Phobius"/>
    </source>
</evidence>